<keyword evidence="1" id="KW-0732">Signal</keyword>
<protein>
    <recommendedName>
        <fullName evidence="4">Secreted protein</fullName>
    </recommendedName>
</protein>
<feature type="signal peptide" evidence="1">
    <location>
        <begin position="1"/>
        <end position="18"/>
    </location>
</feature>
<evidence type="ECO:0000256" key="1">
    <source>
        <dbReference type="SAM" id="SignalP"/>
    </source>
</evidence>
<comment type="caution">
    <text evidence="2">The sequence shown here is derived from an EMBL/GenBank/DDBJ whole genome shotgun (WGS) entry which is preliminary data.</text>
</comment>
<name>A0A2A4HUV2_9SPHN</name>
<evidence type="ECO:0000313" key="2">
    <source>
        <dbReference type="EMBL" id="PCG08672.1"/>
    </source>
</evidence>
<gene>
    <name evidence="2" type="ORF">COA17_10965</name>
</gene>
<dbReference type="EMBL" id="NWVD01000004">
    <property type="protein sequence ID" value="PCG08672.1"/>
    <property type="molecule type" value="Genomic_DNA"/>
</dbReference>
<evidence type="ECO:0000313" key="3">
    <source>
        <dbReference type="Proteomes" id="UP000218784"/>
    </source>
</evidence>
<organism evidence="2 3">
    <name type="scientific">Sphingomonas ginsenosidimutans</name>
    <dbReference type="NCBI Taxonomy" id="862134"/>
    <lineage>
        <taxon>Bacteria</taxon>
        <taxon>Pseudomonadati</taxon>
        <taxon>Pseudomonadota</taxon>
        <taxon>Alphaproteobacteria</taxon>
        <taxon>Sphingomonadales</taxon>
        <taxon>Sphingomonadaceae</taxon>
        <taxon>Sphingomonas</taxon>
    </lineage>
</organism>
<reference evidence="2 3" key="1">
    <citation type="submission" date="2017-09" db="EMBL/GenBank/DDBJ databases">
        <title>Sphingomonas ginsenosidimutans KACC 14949, whole genome shotgun sequence.</title>
        <authorList>
            <person name="Feng G."/>
            <person name="Zhu H."/>
        </authorList>
    </citation>
    <scope>NUCLEOTIDE SEQUENCE [LARGE SCALE GENOMIC DNA]</scope>
    <source>
        <strain evidence="2 3">KACC 14949</strain>
    </source>
</reference>
<proteinExistence type="predicted"/>
<dbReference type="Proteomes" id="UP000218784">
    <property type="component" value="Unassembled WGS sequence"/>
</dbReference>
<feature type="chain" id="PRO_5012675229" description="Secreted protein" evidence="1">
    <location>
        <begin position="19"/>
        <end position="85"/>
    </location>
</feature>
<evidence type="ECO:0008006" key="4">
    <source>
        <dbReference type="Google" id="ProtNLM"/>
    </source>
</evidence>
<sequence>MNLLLLLSALLSALSGLGGGVRQAPVAQQAVAQQVRDVVVSTAAARVALRPAQPNAALTDVVAAPVVAVLRLAAAEPIFARRRRE</sequence>
<accession>A0A2A4HUV2</accession>
<dbReference type="AlphaFoldDB" id="A0A2A4HUV2"/>
<keyword evidence="3" id="KW-1185">Reference proteome</keyword>